<dbReference type="InterPro" id="IPR050187">
    <property type="entry name" value="Lipid_Phosphate_FormReg"/>
</dbReference>
<dbReference type="GO" id="GO:0008654">
    <property type="term" value="P:phospholipid biosynthetic process"/>
    <property type="evidence" value="ECO:0007669"/>
    <property type="project" value="UniProtKB-KW"/>
</dbReference>
<feature type="domain" description="DAGKc" evidence="9">
    <location>
        <begin position="31"/>
        <end position="169"/>
    </location>
</feature>
<evidence type="ECO:0000313" key="12">
    <source>
        <dbReference type="EMBL" id="OSH01125.1"/>
    </source>
</evidence>
<evidence type="ECO:0000313" key="14">
    <source>
        <dbReference type="Proteomes" id="UP000193208"/>
    </source>
</evidence>
<evidence type="ECO:0000256" key="8">
    <source>
        <dbReference type="ARBA" id="ARBA00023264"/>
    </source>
</evidence>
<dbReference type="EMBL" id="LNKI01000001">
    <property type="protein sequence ID" value="OSH01125.1"/>
    <property type="molecule type" value="Genomic_DNA"/>
</dbReference>
<evidence type="ECO:0000313" key="10">
    <source>
        <dbReference type="EMBL" id="CUN70737.1"/>
    </source>
</evidence>
<dbReference type="Proteomes" id="UP000193377">
    <property type="component" value="Unassembled WGS sequence"/>
</dbReference>
<evidence type="ECO:0000256" key="5">
    <source>
        <dbReference type="ARBA" id="ARBA00022777"/>
    </source>
</evidence>
<dbReference type="GO" id="GO:0004143">
    <property type="term" value="F:ATP-dependent diacylglycerol kinase activity"/>
    <property type="evidence" value="ECO:0007669"/>
    <property type="project" value="UniProtKB-EC"/>
</dbReference>
<reference evidence="10 13" key="1">
    <citation type="submission" date="2015-09" db="EMBL/GenBank/DDBJ databases">
        <authorList>
            <consortium name="Pathogen Informatics"/>
        </authorList>
    </citation>
    <scope>NUCLEOTIDE SEQUENCE [LARGE SCALE GENOMIC DNA]</scope>
    <source>
        <strain evidence="10 13">2789STDY5608824</strain>
    </source>
</reference>
<keyword evidence="6" id="KW-0067">ATP-binding</keyword>
<dbReference type="KEGG" id="badl:BADO_0145"/>
<dbReference type="Gene3D" id="3.40.50.10330">
    <property type="entry name" value="Probable inorganic polyphosphate/atp-NAD kinase, domain 1"/>
    <property type="match status" value="1"/>
</dbReference>
<dbReference type="EC" id="2.7.1.107" evidence="10"/>
<dbReference type="EMBL" id="LNKD01000001">
    <property type="protein sequence ID" value="OSG87252.1"/>
    <property type="molecule type" value="Genomic_DNA"/>
</dbReference>
<dbReference type="Proteomes" id="UP000095647">
    <property type="component" value="Unassembled WGS sequence"/>
</dbReference>
<dbReference type="Gene3D" id="2.60.200.40">
    <property type="match status" value="1"/>
</dbReference>
<dbReference type="Proteomes" id="UP000193208">
    <property type="component" value="Unassembled WGS sequence"/>
</dbReference>
<keyword evidence="8" id="KW-1208">Phospholipid metabolism</keyword>
<dbReference type="PANTHER" id="PTHR12358:SF54">
    <property type="entry name" value="SPHINGOSINE KINASE RELATED PROTEIN"/>
    <property type="match status" value="1"/>
</dbReference>
<keyword evidence="7" id="KW-0443">Lipid metabolism</keyword>
<dbReference type="InterPro" id="IPR001206">
    <property type="entry name" value="Diacylglycerol_kinase_cat_dom"/>
</dbReference>
<keyword evidence="4" id="KW-0547">Nucleotide-binding</keyword>
<dbReference type="Pfam" id="PF00781">
    <property type="entry name" value="DAGK_cat"/>
    <property type="match status" value="1"/>
</dbReference>
<dbReference type="EMBL" id="CYYI01000003">
    <property type="protein sequence ID" value="CUN70737.1"/>
    <property type="molecule type" value="Genomic_DNA"/>
</dbReference>
<dbReference type="PANTHER" id="PTHR12358">
    <property type="entry name" value="SPHINGOSINE KINASE"/>
    <property type="match status" value="1"/>
</dbReference>
<dbReference type="SUPFAM" id="SSF111331">
    <property type="entry name" value="NAD kinase/diacylglycerol kinase-like"/>
    <property type="match status" value="1"/>
</dbReference>
<gene>
    <name evidence="10" type="primary">dagK_2</name>
    <name evidence="12" type="ORF">AL0467_0179</name>
    <name evidence="11" type="ORF">B0487_0170</name>
    <name evidence="10" type="ORF">ERS852382_01170</name>
</gene>
<evidence type="ECO:0000313" key="13">
    <source>
        <dbReference type="Proteomes" id="UP000095647"/>
    </source>
</evidence>
<keyword evidence="5 10" id="KW-0418">Kinase</keyword>
<comment type="cofactor">
    <cofactor evidence="1">
        <name>Mg(2+)</name>
        <dbReference type="ChEBI" id="CHEBI:18420"/>
    </cofactor>
</comment>
<keyword evidence="3 10" id="KW-0808">Transferase</keyword>
<keyword evidence="7" id="KW-0594">Phospholipid biosynthesis</keyword>
<protein>
    <submittedName>
        <fullName evidence="10 11">Diacylglycerol kinase</fullName>
        <ecNumber evidence="10">2.7.1.107</ecNumber>
    </submittedName>
</protein>
<dbReference type="Pfam" id="PF19279">
    <property type="entry name" value="YegS_C"/>
    <property type="match status" value="1"/>
</dbReference>
<evidence type="ECO:0000313" key="11">
    <source>
        <dbReference type="EMBL" id="OSG87252.1"/>
    </source>
</evidence>
<evidence type="ECO:0000256" key="2">
    <source>
        <dbReference type="ARBA" id="ARBA00005983"/>
    </source>
</evidence>
<keyword evidence="7" id="KW-0444">Lipid biosynthesis</keyword>
<organism evidence="10 13">
    <name type="scientific">Bifidobacterium adolescentis</name>
    <dbReference type="NCBI Taxonomy" id="1680"/>
    <lineage>
        <taxon>Bacteria</taxon>
        <taxon>Bacillati</taxon>
        <taxon>Actinomycetota</taxon>
        <taxon>Actinomycetes</taxon>
        <taxon>Bifidobacteriales</taxon>
        <taxon>Bifidobacteriaceae</taxon>
        <taxon>Bifidobacterium</taxon>
    </lineage>
</organism>
<dbReference type="AlphaFoldDB" id="A0A076JLS1"/>
<evidence type="ECO:0000256" key="1">
    <source>
        <dbReference type="ARBA" id="ARBA00001946"/>
    </source>
</evidence>
<evidence type="ECO:0000256" key="6">
    <source>
        <dbReference type="ARBA" id="ARBA00022840"/>
    </source>
</evidence>
<dbReference type="InterPro" id="IPR016064">
    <property type="entry name" value="NAD/diacylglycerol_kinase_sf"/>
</dbReference>
<sequence length="396" mass="42167">MTARNVQLKVMGNLALDVKHGYRTSMSKTSHANTTVAVVCNPTSNKGKGAQVGGHVIDLLRGAGRKHGFDVIDVTGTSFDDSLANARRRGDEYDYLVAVGGDGMVALGANAVGCSGKPLGIVAIGSGNDFARGLDLPVNRVETAVEGIVGAIVRGTHIDVDMGLVTSLPDGHAIDSTDGTDVSQSRSPIDRYYAGMLSCGLDASINDRANHSHLPNGSLRYFAAVIVELTHMKSYGYHIKATLADGSVEERDIISPLLTVANSRHIGGGIEVSPYSRFADGLLDLVWLDHVPNFRECVDAVARAYHGRLLGSHAFGWKRVRDIEITRATEGDEPPVLMADGEYVGHLPVKVLAKDSALRVLVPPAVAEAQAADSEERVLETIKRDGRDPLTGRFLA</sequence>
<evidence type="ECO:0000259" key="9">
    <source>
        <dbReference type="PROSITE" id="PS50146"/>
    </source>
</evidence>
<dbReference type="GO" id="GO:0005524">
    <property type="term" value="F:ATP binding"/>
    <property type="evidence" value="ECO:0007669"/>
    <property type="project" value="UniProtKB-KW"/>
</dbReference>
<accession>A0A076JLS1</accession>
<evidence type="ECO:0000256" key="7">
    <source>
        <dbReference type="ARBA" id="ARBA00023209"/>
    </source>
</evidence>
<dbReference type="eggNOG" id="COG1597">
    <property type="taxonomic scope" value="Bacteria"/>
</dbReference>
<dbReference type="InterPro" id="IPR017438">
    <property type="entry name" value="ATP-NAD_kinase_N"/>
</dbReference>
<comment type="similarity">
    <text evidence="2">Belongs to the diacylglycerol/lipid kinase family.</text>
</comment>
<proteinExistence type="inferred from homology"/>
<name>A0A076JLS1_BIFAD</name>
<dbReference type="InterPro" id="IPR045540">
    <property type="entry name" value="YegS/DAGK_C"/>
</dbReference>
<evidence type="ECO:0000256" key="4">
    <source>
        <dbReference type="ARBA" id="ARBA00022741"/>
    </source>
</evidence>
<dbReference type="PROSITE" id="PS50146">
    <property type="entry name" value="DAGK"/>
    <property type="match status" value="1"/>
</dbReference>
<evidence type="ECO:0000313" key="15">
    <source>
        <dbReference type="Proteomes" id="UP000193377"/>
    </source>
</evidence>
<reference evidence="14 15" key="2">
    <citation type="journal article" date="2016" name="Sci. Rep.">
        <title>Evaluation of genetic diversity among strains of the human gut commensal Bifidobacterium adolescentis.</title>
        <authorList>
            <person name="Duranti S."/>
            <person name="Milani C."/>
            <person name="Lugli G.A."/>
            <person name="Mancabelli L."/>
            <person name="Turroni F."/>
            <person name="Ferrario C."/>
            <person name="Mangifesta M."/>
            <person name="Viappiani A."/>
            <person name="Sanchez B."/>
            <person name="Margolles A."/>
            <person name="van Sinderen D."/>
            <person name="Ventura M."/>
        </authorList>
    </citation>
    <scope>NUCLEOTIDE SEQUENCE [LARGE SCALE GENOMIC DNA]</scope>
    <source>
        <strain evidence="11 15">487B</strain>
        <strain evidence="12 14">AL46-7</strain>
    </source>
</reference>
<evidence type="ECO:0000256" key="3">
    <source>
        <dbReference type="ARBA" id="ARBA00022679"/>
    </source>
</evidence>